<evidence type="ECO:0000256" key="1">
    <source>
        <dbReference type="SAM" id="MobiDB-lite"/>
    </source>
</evidence>
<sequence length="320" mass="35211">MRKVNRSSVPAPLCLVAKDKKGKTEYQRAKAHQAAAKRAKNAKTPQKPKPSFEYSAYKKGEVKRALATLFHGKCAYCETFYSASSPVDVEHYRPKGSVDGVKDHPGYWWLAMRWENLLPSCIDCNRRRGQWNPSCAITLIKATVPASVGWSWVQSGKQDHFPIEDGSLHISTETGVLSTENPLLLDPSVDDPAQHLCFHVAAAGQLALVGPAPGGSLRGKTSIEVYGLNRLGLVQERTRSLRQLEFMGALVLELGCIIEDLESGHVSVGPRGSSVSDIPGRLRLVQDTLFGRIREMAQPTSPYSEMAKTWIADFSRRLGA</sequence>
<feature type="region of interest" description="Disordered" evidence="1">
    <location>
        <begin position="31"/>
        <end position="50"/>
    </location>
</feature>
<organism evidence="2 3">
    <name type="scientific">Stenotrophomonas rhizophila</name>
    <dbReference type="NCBI Taxonomy" id="216778"/>
    <lineage>
        <taxon>Bacteria</taxon>
        <taxon>Pseudomonadati</taxon>
        <taxon>Pseudomonadota</taxon>
        <taxon>Gammaproteobacteria</taxon>
        <taxon>Lysobacterales</taxon>
        <taxon>Lysobacteraceae</taxon>
        <taxon>Stenotrophomonas</taxon>
    </lineage>
</organism>
<evidence type="ECO:0000313" key="3">
    <source>
        <dbReference type="Proteomes" id="UP000274786"/>
    </source>
</evidence>
<protein>
    <submittedName>
        <fullName evidence="2">Uncharacterized protein (TIGR02646 family)</fullName>
    </submittedName>
</protein>
<feature type="compositionally biased region" description="Basic residues" evidence="1">
    <location>
        <begin position="31"/>
        <end position="41"/>
    </location>
</feature>
<dbReference type="Proteomes" id="UP000274786">
    <property type="component" value="Unassembled WGS sequence"/>
</dbReference>
<dbReference type="Gene3D" id="1.10.30.50">
    <property type="match status" value="1"/>
</dbReference>
<dbReference type="OrthoDB" id="8824552at2"/>
<dbReference type="EMBL" id="RCDC01000008">
    <property type="protein sequence ID" value="RLK48451.1"/>
    <property type="molecule type" value="Genomic_DNA"/>
</dbReference>
<evidence type="ECO:0000313" key="2">
    <source>
        <dbReference type="EMBL" id="RLK48451.1"/>
    </source>
</evidence>
<reference evidence="2 3" key="1">
    <citation type="submission" date="2018-10" db="EMBL/GenBank/DDBJ databases">
        <title>Comparative analysis of microorganisms from saline springs in Andes Mountain Range, Colombia.</title>
        <authorList>
            <person name="Rubin E."/>
        </authorList>
    </citation>
    <scope>NUCLEOTIDE SEQUENCE [LARGE SCALE GENOMIC DNA]</scope>
    <source>
        <strain evidence="2 3">USBA GBX 843</strain>
    </source>
</reference>
<dbReference type="RefSeq" id="WP_147433925.1">
    <property type="nucleotide sequence ID" value="NZ_RCDC01000008.1"/>
</dbReference>
<name>A0A498C855_9GAMM</name>
<gene>
    <name evidence="2" type="ORF">BCL79_3670</name>
</gene>
<proteinExistence type="predicted"/>
<dbReference type="CDD" id="cd00085">
    <property type="entry name" value="HNHc"/>
    <property type="match status" value="1"/>
</dbReference>
<comment type="caution">
    <text evidence="2">The sequence shown here is derived from an EMBL/GenBank/DDBJ whole genome shotgun (WGS) entry which is preliminary data.</text>
</comment>
<accession>A0A498C855</accession>
<dbReference type="InterPro" id="IPR003615">
    <property type="entry name" value="HNH_nuc"/>
</dbReference>
<dbReference type="AlphaFoldDB" id="A0A498C855"/>